<dbReference type="GO" id="GO:0009401">
    <property type="term" value="P:phosphoenolpyruvate-dependent sugar phosphotransferase system"/>
    <property type="evidence" value="ECO:0007669"/>
    <property type="project" value="UniProtKB-KW"/>
</dbReference>
<dbReference type="InterPro" id="IPR036878">
    <property type="entry name" value="Glu_permease_IIB"/>
</dbReference>
<keyword evidence="4" id="KW-0762">Sugar transport</keyword>
<dbReference type="GO" id="GO:0090589">
    <property type="term" value="F:protein-phosphocysteine-trehalose phosphotransferase system transporter activity"/>
    <property type="evidence" value="ECO:0007669"/>
    <property type="project" value="TreeGrafter"/>
</dbReference>
<name>K1LKQ7_9LACT</name>
<dbReference type="PROSITE" id="PS51103">
    <property type="entry name" value="PTS_EIIC_TYPE_1"/>
    <property type="match status" value="1"/>
</dbReference>
<evidence type="ECO:0000256" key="2">
    <source>
        <dbReference type="ARBA" id="ARBA00022448"/>
    </source>
</evidence>
<dbReference type="SUPFAM" id="SSF55604">
    <property type="entry name" value="Glucose permease domain IIB"/>
    <property type="match status" value="1"/>
</dbReference>
<reference evidence="14 15" key="1">
    <citation type="submission" date="2012-07" db="EMBL/GenBank/DDBJ databases">
        <title>The Genome Sequence of Facklamia ignava CCUG 37419.</title>
        <authorList>
            <consortium name="The Broad Institute Genome Sequencing Platform"/>
            <person name="Earl A."/>
            <person name="Ward D."/>
            <person name="Feldgarden M."/>
            <person name="Gevers D."/>
            <person name="Huys G."/>
            <person name="Walker B."/>
            <person name="Young S.K."/>
            <person name="Zeng Q."/>
            <person name="Gargeya S."/>
            <person name="Fitzgerald M."/>
            <person name="Haas B."/>
            <person name="Abouelleil A."/>
            <person name="Alvarado L."/>
            <person name="Arachchi H.M."/>
            <person name="Berlin A.M."/>
            <person name="Chapman S.B."/>
            <person name="Goldberg J."/>
            <person name="Griggs A."/>
            <person name="Gujja S."/>
            <person name="Hansen M."/>
            <person name="Howarth C."/>
            <person name="Imamovic A."/>
            <person name="Larimer J."/>
            <person name="McCowen C."/>
            <person name="Montmayeur A."/>
            <person name="Murphy C."/>
            <person name="Neiman D."/>
            <person name="Pearson M."/>
            <person name="Priest M."/>
            <person name="Roberts A."/>
            <person name="Saif S."/>
            <person name="Shea T."/>
            <person name="Sisk P."/>
            <person name="Sykes S."/>
            <person name="Wortman J."/>
            <person name="Nusbaum C."/>
            <person name="Birren B."/>
        </authorList>
    </citation>
    <scope>NUCLEOTIDE SEQUENCE [LARGE SCALE GENOMIC DNA]</scope>
    <source>
        <strain evidence="14 15">CCUG 37419</strain>
    </source>
</reference>
<dbReference type="STRING" id="883112.HMPREF9707_00599"/>
<organism evidence="14 15">
    <name type="scientific">Falseniella ignava CCUG 37419</name>
    <dbReference type="NCBI Taxonomy" id="883112"/>
    <lineage>
        <taxon>Bacteria</taxon>
        <taxon>Bacillati</taxon>
        <taxon>Bacillota</taxon>
        <taxon>Bacilli</taxon>
        <taxon>Lactobacillales</taxon>
        <taxon>Aerococcaceae</taxon>
        <taxon>Falseniella</taxon>
    </lineage>
</organism>
<evidence type="ECO:0000256" key="9">
    <source>
        <dbReference type="ARBA" id="ARBA00023136"/>
    </source>
</evidence>
<feature type="transmembrane region" description="Helical" evidence="11">
    <location>
        <begin position="321"/>
        <end position="340"/>
    </location>
</feature>
<sequence length="456" mass="49576">MFEKVSLDLVEHLGGKQNIKTVNQNENVFVFNVKDPALVRTSDLLHVSGVSNINYNSLGIHVSFTDSASEVYDSLIEYLDSNDDGEQKKEKLKEESLFNRGIKAITASLSPVVPVMAGAGLGKVIVLVLELAGILTKTHPVHIFLSFIFDTAYFFLPAYTGFSAAKVFGANQYLGGFMGLMTVHPTWMNIIADGIPFTFLGLNVPLINYKTTLIPALVTVWLMSYIEKFFRKIVPDMMKVFGVPLMTMLVTAPLTFLVFGPLGDWISQLVADGSVFLYDTVGFIAIPLLAAAYPWLVSIGVHKALSPISITLVAEQGFDPIIRVVALCANMSQAAAGLFVGFRAKDKELKSLAYSTSLTAFLGGTTGPVMYGVNLPLKKPMIASMVGAFAGGVFASLAKMKAFIYVTPALLSLPMWISENENYLLQAVITIIITTTVTFIVQALLGFDETDYNAKN</sequence>
<dbReference type="eggNOG" id="COG1263">
    <property type="taxonomic scope" value="Bacteria"/>
</dbReference>
<evidence type="ECO:0000256" key="7">
    <source>
        <dbReference type="ARBA" id="ARBA00022692"/>
    </source>
</evidence>
<dbReference type="InterPro" id="IPR003352">
    <property type="entry name" value="PTS_EIIC"/>
</dbReference>
<keyword evidence="15" id="KW-1185">Reference proteome</keyword>
<gene>
    <name evidence="14" type="ORF">HMPREF9707_00599</name>
</gene>
<dbReference type="Pfam" id="PF02378">
    <property type="entry name" value="PTS_EIIC"/>
    <property type="match status" value="1"/>
</dbReference>
<comment type="caution">
    <text evidence="14">The sequence shown here is derived from an EMBL/GenBank/DDBJ whole genome shotgun (WGS) entry which is preliminary data.</text>
</comment>
<keyword evidence="2" id="KW-0813">Transport</keyword>
<evidence type="ECO:0000256" key="5">
    <source>
        <dbReference type="ARBA" id="ARBA00022679"/>
    </source>
</evidence>
<keyword evidence="7 11" id="KW-0812">Transmembrane</keyword>
<keyword evidence="5" id="KW-0808">Transferase</keyword>
<evidence type="ECO:0000313" key="14">
    <source>
        <dbReference type="EMBL" id="EKB57300.1"/>
    </source>
</evidence>
<dbReference type="Proteomes" id="UP000005147">
    <property type="component" value="Unassembled WGS sequence"/>
</dbReference>
<feature type="transmembrane region" description="Helical" evidence="11">
    <location>
        <begin position="141"/>
        <end position="162"/>
    </location>
</feature>
<protein>
    <recommendedName>
        <fullName evidence="16">PTS system, beta-glucoside-specific IIABC component</fullName>
    </recommendedName>
</protein>
<dbReference type="InterPro" id="IPR013013">
    <property type="entry name" value="PTS_EIIC_1"/>
</dbReference>
<evidence type="ECO:0000256" key="3">
    <source>
        <dbReference type="ARBA" id="ARBA00022475"/>
    </source>
</evidence>
<comment type="caution">
    <text evidence="10">Lacks conserved residue(s) required for the propagation of feature annotation.</text>
</comment>
<accession>K1LKQ7</accession>
<keyword evidence="3" id="KW-1003">Cell membrane</keyword>
<dbReference type="HOGENOM" id="CLU_012312_2_0_9"/>
<dbReference type="PANTHER" id="PTHR30175">
    <property type="entry name" value="PHOSPHOTRANSFERASE SYSTEM TRANSPORT PROTEIN"/>
    <property type="match status" value="1"/>
</dbReference>
<dbReference type="PANTHER" id="PTHR30175:SF1">
    <property type="entry name" value="PTS SYSTEM ARBUTIN-, CELLOBIOSE-, AND SALICIN-SPECIFIC EIIBC COMPONENT-RELATED"/>
    <property type="match status" value="1"/>
</dbReference>
<feature type="transmembrane region" description="Helical" evidence="11">
    <location>
        <begin position="280"/>
        <end position="301"/>
    </location>
</feature>
<evidence type="ECO:0000256" key="8">
    <source>
        <dbReference type="ARBA" id="ARBA00022989"/>
    </source>
</evidence>
<dbReference type="InterPro" id="IPR050558">
    <property type="entry name" value="PTS_Sugar-Specific_Components"/>
</dbReference>
<evidence type="ECO:0000259" key="12">
    <source>
        <dbReference type="PROSITE" id="PS51098"/>
    </source>
</evidence>
<feature type="transmembrane region" description="Helical" evidence="11">
    <location>
        <begin position="423"/>
        <end position="447"/>
    </location>
</feature>
<evidence type="ECO:0000256" key="11">
    <source>
        <dbReference type="SAM" id="Phobius"/>
    </source>
</evidence>
<evidence type="ECO:0008006" key="16">
    <source>
        <dbReference type="Google" id="ProtNLM"/>
    </source>
</evidence>
<feature type="transmembrane region" description="Helical" evidence="11">
    <location>
        <begin position="238"/>
        <end position="260"/>
    </location>
</feature>
<dbReference type="InterPro" id="IPR001996">
    <property type="entry name" value="PTS_IIB_1"/>
</dbReference>
<evidence type="ECO:0000256" key="10">
    <source>
        <dbReference type="PROSITE-ProRule" id="PRU00421"/>
    </source>
</evidence>
<keyword evidence="9 11" id="KW-0472">Membrane</keyword>
<feature type="transmembrane region" description="Helical" evidence="11">
    <location>
        <begin position="112"/>
        <end position="135"/>
    </location>
</feature>
<keyword evidence="6" id="KW-0598">Phosphotransferase system</keyword>
<dbReference type="PATRIC" id="fig|883112.3.peg.595"/>
<dbReference type="AlphaFoldDB" id="K1LKQ7"/>
<evidence type="ECO:0000256" key="4">
    <source>
        <dbReference type="ARBA" id="ARBA00022597"/>
    </source>
</evidence>
<dbReference type="PROSITE" id="PS51098">
    <property type="entry name" value="PTS_EIIB_TYPE_1"/>
    <property type="match status" value="1"/>
</dbReference>
<keyword evidence="8 11" id="KW-1133">Transmembrane helix</keyword>
<dbReference type="EMBL" id="AGZE01000018">
    <property type="protein sequence ID" value="EKB57300.1"/>
    <property type="molecule type" value="Genomic_DNA"/>
</dbReference>
<dbReference type="GO" id="GO:0015771">
    <property type="term" value="P:trehalose transport"/>
    <property type="evidence" value="ECO:0007669"/>
    <property type="project" value="TreeGrafter"/>
</dbReference>
<evidence type="ECO:0000256" key="1">
    <source>
        <dbReference type="ARBA" id="ARBA00004651"/>
    </source>
</evidence>
<evidence type="ECO:0000259" key="13">
    <source>
        <dbReference type="PROSITE" id="PS51103"/>
    </source>
</evidence>
<proteinExistence type="predicted"/>
<feature type="domain" description="PTS EIIB type-1" evidence="12">
    <location>
        <begin position="3"/>
        <end position="85"/>
    </location>
</feature>
<evidence type="ECO:0000256" key="6">
    <source>
        <dbReference type="ARBA" id="ARBA00022683"/>
    </source>
</evidence>
<dbReference type="GO" id="GO:0008982">
    <property type="term" value="F:protein-N(PI)-phosphohistidine-sugar phosphotransferase activity"/>
    <property type="evidence" value="ECO:0007669"/>
    <property type="project" value="InterPro"/>
</dbReference>
<dbReference type="GO" id="GO:0005886">
    <property type="term" value="C:plasma membrane"/>
    <property type="evidence" value="ECO:0007669"/>
    <property type="project" value="UniProtKB-SubCell"/>
</dbReference>
<dbReference type="RefSeq" id="WP_006701262.1">
    <property type="nucleotide sequence ID" value="NZ_JH932300.1"/>
</dbReference>
<evidence type="ECO:0000313" key="15">
    <source>
        <dbReference type="Proteomes" id="UP000005147"/>
    </source>
</evidence>
<feature type="transmembrane region" description="Helical" evidence="11">
    <location>
        <begin position="352"/>
        <end position="373"/>
    </location>
</feature>
<feature type="transmembrane region" description="Helical" evidence="11">
    <location>
        <begin position="385"/>
        <end position="411"/>
    </location>
</feature>
<feature type="domain" description="PTS EIIC type-1" evidence="13">
    <location>
        <begin position="103"/>
        <end position="456"/>
    </location>
</feature>
<dbReference type="Gene3D" id="3.30.1360.60">
    <property type="entry name" value="Glucose permease domain IIB"/>
    <property type="match status" value="1"/>
</dbReference>
<comment type="subcellular location">
    <subcellularLocation>
        <location evidence="1">Cell membrane</location>
        <topology evidence="1">Multi-pass membrane protein</topology>
    </subcellularLocation>
</comment>